<dbReference type="Pfam" id="PF15037">
    <property type="entry name" value="IL17_R_N"/>
    <property type="match status" value="1"/>
</dbReference>
<feature type="domain" description="SEFIR" evidence="13">
    <location>
        <begin position="535"/>
        <end position="698"/>
    </location>
</feature>
<dbReference type="InterPro" id="IPR039465">
    <property type="entry name" value="IL-17_rcpt-like"/>
</dbReference>
<evidence type="ECO:0000259" key="13">
    <source>
        <dbReference type="PROSITE" id="PS51534"/>
    </source>
</evidence>
<reference evidence="14 15" key="1">
    <citation type="submission" date="2021-05" db="EMBL/GenBank/DDBJ databases">
        <authorList>
            <person name="Zahm M."/>
            <person name="Klopp C."/>
            <person name="Cabau C."/>
            <person name="Kuhl H."/>
            <person name="Suciu R."/>
            <person name="Ciorpac M."/>
            <person name="Holostenco D."/>
            <person name="Gessner J."/>
            <person name="Wuertz S."/>
            <person name="Hohne C."/>
            <person name="Stock M."/>
            <person name="Gislard M."/>
            <person name="Lluch J."/>
            <person name="Milhes M."/>
            <person name="Lampietro C."/>
            <person name="Lopez Roques C."/>
            <person name="Donnadieu C."/>
            <person name="Du K."/>
            <person name="Schartl M."/>
            <person name="Guiguen Y."/>
        </authorList>
    </citation>
    <scope>NUCLEOTIDE SEQUENCE [LARGE SCALE GENOMIC DNA]</scope>
    <source>
        <strain evidence="14">Hh-F2</strain>
        <tissue evidence="14">Blood</tissue>
    </source>
</reference>
<comment type="caution">
    <text evidence="14">The sequence shown here is derived from an EMBL/GenBank/DDBJ whole genome shotgun (WGS) entry which is preliminary data.</text>
</comment>
<evidence type="ECO:0000256" key="8">
    <source>
        <dbReference type="ARBA" id="ARBA00023170"/>
    </source>
</evidence>
<evidence type="ECO:0000256" key="5">
    <source>
        <dbReference type="ARBA" id="ARBA00022729"/>
    </source>
</evidence>
<keyword evidence="3" id="KW-1003">Cell membrane</keyword>
<keyword evidence="5 12" id="KW-0732">Signal</keyword>
<evidence type="ECO:0000256" key="9">
    <source>
        <dbReference type="ARBA" id="ARBA00023180"/>
    </source>
</evidence>
<evidence type="ECO:0000256" key="2">
    <source>
        <dbReference type="ARBA" id="ARBA00004479"/>
    </source>
</evidence>
<keyword evidence="9" id="KW-0325">Glycoprotein</keyword>
<keyword evidence="10" id="KW-0395">Inflammatory response</keyword>
<dbReference type="EMBL" id="JAHFZB010000016">
    <property type="protein sequence ID" value="KAK6480821.1"/>
    <property type="molecule type" value="Genomic_DNA"/>
</dbReference>
<evidence type="ECO:0000256" key="6">
    <source>
        <dbReference type="ARBA" id="ARBA00022989"/>
    </source>
</evidence>
<feature type="transmembrane region" description="Helical" evidence="11">
    <location>
        <begin position="499"/>
        <end position="521"/>
    </location>
</feature>
<dbReference type="Gene3D" id="3.40.50.11530">
    <property type="match status" value="1"/>
</dbReference>
<protein>
    <submittedName>
        <fullName evidence="14">Interleukin-17 receptor E-like</fullName>
    </submittedName>
</protein>
<dbReference type="PROSITE" id="PS51534">
    <property type="entry name" value="SEFIR"/>
    <property type="match status" value="1"/>
</dbReference>
<feature type="non-terminal residue" evidence="14">
    <location>
        <position position="1"/>
    </location>
</feature>
<evidence type="ECO:0000256" key="7">
    <source>
        <dbReference type="ARBA" id="ARBA00023136"/>
    </source>
</evidence>
<keyword evidence="15" id="KW-1185">Reference proteome</keyword>
<evidence type="ECO:0000256" key="11">
    <source>
        <dbReference type="SAM" id="Phobius"/>
    </source>
</evidence>
<dbReference type="Pfam" id="PF08357">
    <property type="entry name" value="SEFIR"/>
    <property type="match status" value="1"/>
</dbReference>
<feature type="chain" id="PRO_5046657393" evidence="12">
    <location>
        <begin position="48"/>
        <end position="771"/>
    </location>
</feature>
<keyword evidence="6 11" id="KW-1133">Transmembrane helix</keyword>
<evidence type="ECO:0000256" key="1">
    <source>
        <dbReference type="ARBA" id="ARBA00004162"/>
    </source>
</evidence>
<evidence type="ECO:0000313" key="15">
    <source>
        <dbReference type="Proteomes" id="UP001369086"/>
    </source>
</evidence>
<dbReference type="Proteomes" id="UP001369086">
    <property type="component" value="Unassembled WGS sequence"/>
</dbReference>
<evidence type="ECO:0000256" key="3">
    <source>
        <dbReference type="ARBA" id="ARBA00022475"/>
    </source>
</evidence>
<proteinExistence type="predicted"/>
<dbReference type="PANTHER" id="PTHR15583">
    <property type="entry name" value="INTERLEUKIN-17 RECEPTOR"/>
    <property type="match status" value="1"/>
</dbReference>
<accession>A0ABR0Z7L6</accession>
<evidence type="ECO:0000313" key="14">
    <source>
        <dbReference type="EMBL" id="KAK6480821.1"/>
    </source>
</evidence>
<dbReference type="InterPro" id="IPR013568">
    <property type="entry name" value="SEFIR_dom"/>
</dbReference>
<keyword evidence="7 11" id="KW-0472">Membrane</keyword>
<evidence type="ECO:0000256" key="10">
    <source>
        <dbReference type="ARBA" id="ARBA00023198"/>
    </source>
</evidence>
<organism evidence="14 15">
    <name type="scientific">Huso huso</name>
    <name type="common">Beluga</name>
    <name type="synonym">Acipenser huso</name>
    <dbReference type="NCBI Taxonomy" id="61971"/>
    <lineage>
        <taxon>Eukaryota</taxon>
        <taxon>Metazoa</taxon>
        <taxon>Chordata</taxon>
        <taxon>Craniata</taxon>
        <taxon>Vertebrata</taxon>
        <taxon>Euteleostomi</taxon>
        <taxon>Actinopterygii</taxon>
        <taxon>Chondrostei</taxon>
        <taxon>Acipenseriformes</taxon>
        <taxon>Acipenseridae</taxon>
        <taxon>Huso</taxon>
    </lineage>
</organism>
<name>A0ABR0Z7L6_HUSHU</name>
<dbReference type="InterPro" id="IPR027841">
    <property type="entry name" value="IL-17_rcpt_C/E_N"/>
</dbReference>
<dbReference type="PANTHER" id="PTHR15583:SF10">
    <property type="entry name" value="INTERLEUKIN-17 RECEPTOR E-LIKE-RELATED"/>
    <property type="match status" value="1"/>
</dbReference>
<gene>
    <name evidence="14" type="ORF">HHUSO_G18617</name>
</gene>
<sequence>FLLNVGSAMQRRTGAVLPARTGAVLPARTGAALLLCLLALTCPQARAAEREVIRGHRPVCCFSGNSLVRPNRTGTVRTPELSLSTVQLCHPDQPCTACVRARVRLDTRLVLRLREVHLHLLELKSNHQRVLRVLRRGGLGQANSTWDLVYDHFSSGHKVAILHRENWTSTPGMWELTYDCFESDGGHKVAVFLKTIPRRQRLQQSRTYTVEDHRRGPVFSYSLDRGRKAVTVSVFPGPEVKVRLCYRHLFVCDDLPSPVTARINTSQSLNATFSFPFLVPCLCIEVFYLHHDSWRRTACLSKDFPHACDDDLWHASKFLHHSSEPSGVMSLEFRHPCPIQLSASLCWRTQGTALAPCQEIANSTIEERDSVFSISGVDRHPRLCFKLSYGNSNHVECPSEAETEWSVEVDPEFLRIHLHITTTIPASFSAVLCSPEREGAACDPQLPVHTITRPAGSSEKELHMILGTRAVGLCVQVWRSDSRYFGKRLICPEYAYSRLGLVATAMLIVAVSTAMLVFFGYRFTRRVLSGSLWTRTPVLLLYTADSEEHLSLVCALASLLQGELCCEVHLDLWDSSGLGGLGPVPWLYSQREAVWREEGRVLLLWSRGGRELYESWKRREQQRQQQPADLLRNTALKTQADPHGIFQTALACLHSDVESGRAGGYALLYFDGSKRDIPDSFKWVPRFKLPRQGGGLLQELHRGDPWACWLRLGIAGLQHSEAGRRLEERARMCRLLEAERAGLTEDPEFDKSDELLIQRGDPAIGEKRTGI</sequence>
<comment type="subcellular location">
    <subcellularLocation>
        <location evidence="1">Cell membrane</location>
        <topology evidence="1">Single-pass membrane protein</topology>
    </subcellularLocation>
    <subcellularLocation>
        <location evidence="2">Membrane</location>
        <topology evidence="2">Single-pass type I membrane protein</topology>
    </subcellularLocation>
</comment>
<evidence type="ECO:0000256" key="4">
    <source>
        <dbReference type="ARBA" id="ARBA00022692"/>
    </source>
</evidence>
<keyword evidence="4 11" id="KW-0812">Transmembrane</keyword>
<feature type="signal peptide" evidence="12">
    <location>
        <begin position="1"/>
        <end position="47"/>
    </location>
</feature>
<evidence type="ECO:0000256" key="12">
    <source>
        <dbReference type="SAM" id="SignalP"/>
    </source>
</evidence>
<keyword evidence="8" id="KW-0675">Receptor</keyword>